<dbReference type="Proteomes" id="UP000237797">
    <property type="component" value="Unassembled WGS sequence"/>
</dbReference>
<evidence type="ECO:0000256" key="1">
    <source>
        <dbReference type="SAM" id="Phobius"/>
    </source>
</evidence>
<feature type="transmembrane region" description="Helical" evidence="1">
    <location>
        <begin position="208"/>
        <end position="235"/>
    </location>
</feature>
<reference evidence="2 3" key="1">
    <citation type="submission" date="2018-03" db="EMBL/GenBank/DDBJ databases">
        <title>Genomic Encyclopedia of Archaeal and Bacterial Type Strains, Phase II (KMG-II): from individual species to whole genera.</title>
        <authorList>
            <person name="Goeker M."/>
        </authorList>
    </citation>
    <scope>NUCLEOTIDE SEQUENCE [LARGE SCALE GENOMIC DNA]</scope>
    <source>
        <strain evidence="2 3">DSM 44946</strain>
    </source>
</reference>
<evidence type="ECO:0000313" key="2">
    <source>
        <dbReference type="EMBL" id="PRX42337.1"/>
    </source>
</evidence>
<dbReference type="EMBL" id="PVNE01000002">
    <property type="protein sequence ID" value="PRX42337.1"/>
    <property type="molecule type" value="Genomic_DNA"/>
</dbReference>
<keyword evidence="1" id="KW-0812">Transmembrane</keyword>
<comment type="caution">
    <text evidence="2">The sequence shown here is derived from an EMBL/GenBank/DDBJ whole genome shotgun (WGS) entry which is preliminary data.</text>
</comment>
<feature type="transmembrane region" description="Helical" evidence="1">
    <location>
        <begin position="21"/>
        <end position="46"/>
    </location>
</feature>
<protein>
    <recommendedName>
        <fullName evidence="4">Glycerophosphoryl diester phosphodiesterase family protein</fullName>
    </recommendedName>
</protein>
<keyword evidence="1" id="KW-0472">Membrane</keyword>
<feature type="transmembrane region" description="Helical" evidence="1">
    <location>
        <begin position="66"/>
        <end position="93"/>
    </location>
</feature>
<gene>
    <name evidence="2" type="ORF">CLV97_102125</name>
</gene>
<evidence type="ECO:0008006" key="4">
    <source>
        <dbReference type="Google" id="ProtNLM"/>
    </source>
</evidence>
<sequence>MTESYFGTLKRHGVKLSFALLLGYLFYMTVTYLIAFLLMIPVILIGTAAGSDADQIAESLFSEPGGIAFAVVLLLLLFLAITLAESFFIAGAYGAASAGVFRDESSIGSFFSEGLRNLWKMFGQQVLLGLFFMVPLLLVTLPFGLLAETEEPSPIAALLMFLIMVGYLWVFMYAPLLLIVERTGVWDSIRLAFGLIIKKPGQTLLSGLIALAIILGTLLLAVFVMVVLPAISVALTGGNGAVAVILSILGVLFFLFAIFYAFSAALLVIVHRYKTRLRSFLFPVSPNREGEIAGAHVPDA</sequence>
<keyword evidence="3" id="KW-1185">Reference proteome</keyword>
<keyword evidence="1" id="KW-1133">Transmembrane helix</keyword>
<accession>A0A2T0LIR4</accession>
<organism evidence="2 3">
    <name type="scientific">Planifilum fimeticola</name>
    <dbReference type="NCBI Taxonomy" id="201975"/>
    <lineage>
        <taxon>Bacteria</taxon>
        <taxon>Bacillati</taxon>
        <taxon>Bacillota</taxon>
        <taxon>Bacilli</taxon>
        <taxon>Bacillales</taxon>
        <taxon>Thermoactinomycetaceae</taxon>
        <taxon>Planifilum</taxon>
    </lineage>
</organism>
<dbReference type="OrthoDB" id="2989525at2"/>
<proteinExistence type="predicted"/>
<feature type="transmembrane region" description="Helical" evidence="1">
    <location>
        <begin position="241"/>
        <end position="270"/>
    </location>
</feature>
<dbReference type="RefSeq" id="WP_106343858.1">
    <property type="nucleotide sequence ID" value="NZ_PVNE01000002.1"/>
</dbReference>
<feature type="transmembrane region" description="Helical" evidence="1">
    <location>
        <begin position="126"/>
        <end position="145"/>
    </location>
</feature>
<evidence type="ECO:0000313" key="3">
    <source>
        <dbReference type="Proteomes" id="UP000237797"/>
    </source>
</evidence>
<feature type="transmembrane region" description="Helical" evidence="1">
    <location>
        <begin position="157"/>
        <end position="180"/>
    </location>
</feature>
<name>A0A2T0LIR4_9BACL</name>
<dbReference type="AlphaFoldDB" id="A0A2T0LIR4"/>